<dbReference type="Proteomes" id="UP000663856">
    <property type="component" value="Unassembled WGS sequence"/>
</dbReference>
<keyword evidence="1" id="KW-0732">Signal</keyword>
<evidence type="ECO:0000259" key="2">
    <source>
        <dbReference type="Pfam" id="PF00144"/>
    </source>
</evidence>
<evidence type="ECO:0000313" key="5">
    <source>
        <dbReference type="Proteomes" id="UP000663887"/>
    </source>
</evidence>
<dbReference type="EMBL" id="CAJNRG010017248">
    <property type="protein sequence ID" value="CAF2220343.1"/>
    <property type="molecule type" value="Genomic_DNA"/>
</dbReference>
<dbReference type="SUPFAM" id="SSF56601">
    <property type="entry name" value="beta-lactamase/transpeptidase-like"/>
    <property type="match status" value="1"/>
</dbReference>
<dbReference type="PANTHER" id="PTHR43319:SF3">
    <property type="entry name" value="BETA-LACTAMASE-RELATED DOMAIN-CONTAINING PROTEIN"/>
    <property type="match status" value="1"/>
</dbReference>
<dbReference type="PANTHER" id="PTHR43319">
    <property type="entry name" value="BETA-LACTAMASE-RELATED"/>
    <property type="match status" value="1"/>
</dbReference>
<comment type="caution">
    <text evidence="4">The sequence shown here is derived from an EMBL/GenBank/DDBJ whole genome shotgun (WGS) entry which is preliminary data.</text>
</comment>
<evidence type="ECO:0000313" key="4">
    <source>
        <dbReference type="EMBL" id="CAF2220343.1"/>
    </source>
</evidence>
<dbReference type="Pfam" id="PF00144">
    <property type="entry name" value="Beta-lactamase"/>
    <property type="match status" value="1"/>
</dbReference>
<dbReference type="Gene3D" id="3.40.710.10">
    <property type="entry name" value="DD-peptidase/beta-lactamase superfamily"/>
    <property type="match status" value="1"/>
</dbReference>
<organism evidence="4 5">
    <name type="scientific">Rotaria magnacalcarata</name>
    <dbReference type="NCBI Taxonomy" id="392030"/>
    <lineage>
        <taxon>Eukaryota</taxon>
        <taxon>Metazoa</taxon>
        <taxon>Spiralia</taxon>
        <taxon>Gnathifera</taxon>
        <taxon>Rotifera</taxon>
        <taxon>Eurotatoria</taxon>
        <taxon>Bdelloidea</taxon>
        <taxon>Philodinida</taxon>
        <taxon>Philodinidae</taxon>
        <taxon>Rotaria</taxon>
    </lineage>
</organism>
<feature type="domain" description="Beta-lactamase-related" evidence="2">
    <location>
        <begin position="52"/>
        <end position="364"/>
    </location>
</feature>
<dbReference type="InterPro" id="IPR012338">
    <property type="entry name" value="Beta-lactam/transpept-like"/>
</dbReference>
<name>A0A816ZLJ2_9BILA</name>
<dbReference type="AlphaFoldDB" id="A0A816ZLJ2"/>
<feature type="chain" id="PRO_5035689712" description="Beta-lactamase-related domain-containing protein" evidence="1">
    <location>
        <begin position="21"/>
        <end position="413"/>
    </location>
</feature>
<feature type="signal peptide" evidence="1">
    <location>
        <begin position="1"/>
        <end position="20"/>
    </location>
</feature>
<gene>
    <name evidence="3" type="ORF">WKI299_LOCUS21831</name>
    <name evidence="4" type="ORF">XDN619_LOCUS33774</name>
</gene>
<dbReference type="InterPro" id="IPR001466">
    <property type="entry name" value="Beta-lactam-related"/>
</dbReference>
<dbReference type="EMBL" id="CAJNRF010009298">
    <property type="protein sequence ID" value="CAF2108607.1"/>
    <property type="molecule type" value="Genomic_DNA"/>
</dbReference>
<dbReference type="InterPro" id="IPR052907">
    <property type="entry name" value="Beta-lactamase/esterase"/>
</dbReference>
<dbReference type="Proteomes" id="UP000663887">
    <property type="component" value="Unassembled WGS sequence"/>
</dbReference>
<sequence>MTMYCYFISVLVLIIPVVVSNSSSNINLHGLTADGWEYVKDYLTENIIEERDLGASISMYYEGKVVVDLTAGWFDKTKTVAYDNRTLQLVFSTTKGLTSIAVALCVQRGLLNYSSLVTDYWPEYGQNGKANTTVADILSHRAGLPLDNSSFEQYYNWSSMVHKLEKETPLWIPGTAHGYHPLTFGWLAGELVRRVDHLNRSLGEFIRDEITGPLDIEFYVGLPKENEYRVSPLDFGLNPSSSEQYDVFNEQITHEAEIPAGNGITNARSVAKLYASLFNDMVDNKYKRLLNEDILKEATKSNTPVNEIDLVLNVTSVFSKGFLLMDQAFPELGPGSFGHSGIGGSIGFAVPEKKLSFAYVMNRIDTGIPVDVDIRYKSLIKEIAKKLNKNNSLSVRLSTSVFVLSIIYSFISL</sequence>
<reference evidence="4" key="1">
    <citation type="submission" date="2021-02" db="EMBL/GenBank/DDBJ databases">
        <authorList>
            <person name="Nowell W R."/>
        </authorList>
    </citation>
    <scope>NUCLEOTIDE SEQUENCE</scope>
</reference>
<proteinExistence type="predicted"/>
<evidence type="ECO:0000313" key="3">
    <source>
        <dbReference type="EMBL" id="CAF2108607.1"/>
    </source>
</evidence>
<accession>A0A816ZLJ2</accession>
<protein>
    <recommendedName>
        <fullName evidence="2">Beta-lactamase-related domain-containing protein</fullName>
    </recommendedName>
</protein>
<evidence type="ECO:0000256" key="1">
    <source>
        <dbReference type="SAM" id="SignalP"/>
    </source>
</evidence>